<organism evidence="2 3">
    <name type="scientific">Murinocardiopsis flavida</name>
    <dbReference type="NCBI Taxonomy" id="645275"/>
    <lineage>
        <taxon>Bacteria</taxon>
        <taxon>Bacillati</taxon>
        <taxon>Actinomycetota</taxon>
        <taxon>Actinomycetes</taxon>
        <taxon>Streptosporangiales</taxon>
        <taxon>Nocardiopsidaceae</taxon>
        <taxon>Murinocardiopsis</taxon>
    </lineage>
</organism>
<evidence type="ECO:0000313" key="2">
    <source>
        <dbReference type="EMBL" id="PSK97025.1"/>
    </source>
</evidence>
<protein>
    <submittedName>
        <fullName evidence="2">Uncharacterized protein</fullName>
    </submittedName>
</protein>
<reference evidence="2 3" key="1">
    <citation type="submission" date="2018-03" db="EMBL/GenBank/DDBJ databases">
        <title>Genomic Encyclopedia of Archaeal and Bacterial Type Strains, Phase II (KMG-II): from individual species to whole genera.</title>
        <authorList>
            <person name="Goeker M."/>
        </authorList>
    </citation>
    <scope>NUCLEOTIDE SEQUENCE [LARGE SCALE GENOMIC DNA]</scope>
    <source>
        <strain evidence="2 3">DSM 45312</strain>
    </source>
</reference>
<dbReference type="EMBL" id="PYGA01000009">
    <property type="protein sequence ID" value="PSK97025.1"/>
    <property type="molecule type" value="Genomic_DNA"/>
</dbReference>
<evidence type="ECO:0000313" key="3">
    <source>
        <dbReference type="Proteomes" id="UP000240542"/>
    </source>
</evidence>
<name>A0A2P8DIH6_9ACTN</name>
<keyword evidence="1" id="KW-1133">Transmembrane helix</keyword>
<keyword evidence="1" id="KW-0472">Membrane</keyword>
<accession>A0A2P8DIH6</accession>
<feature type="transmembrane region" description="Helical" evidence="1">
    <location>
        <begin position="39"/>
        <end position="61"/>
    </location>
</feature>
<comment type="caution">
    <text evidence="2">The sequence shown here is derived from an EMBL/GenBank/DDBJ whole genome shotgun (WGS) entry which is preliminary data.</text>
</comment>
<keyword evidence="1" id="KW-0812">Transmembrane</keyword>
<dbReference type="Proteomes" id="UP000240542">
    <property type="component" value="Unassembled WGS sequence"/>
</dbReference>
<evidence type="ECO:0000256" key="1">
    <source>
        <dbReference type="SAM" id="Phobius"/>
    </source>
</evidence>
<sequence>MWGTPTRCHGGRCAAAVATRSRTVNGTPAEPPGLRHGTALLLVEYGAAIVLVAAILTGLLASGLGTQIRDGTTAAVCAVARLTRGRSGIKAACQLLSLFVTNVWGLTRRWHVDLCRFASHACRR</sequence>
<proteinExistence type="predicted"/>
<keyword evidence="3" id="KW-1185">Reference proteome</keyword>
<dbReference type="AlphaFoldDB" id="A0A2P8DIH6"/>
<gene>
    <name evidence="2" type="ORF">CLV63_10928</name>
</gene>